<gene>
    <name evidence="1" type="ORF">OEZ85_011063</name>
</gene>
<dbReference type="Proteomes" id="UP001244341">
    <property type="component" value="Chromosome 2b"/>
</dbReference>
<dbReference type="SUPFAM" id="SSF53254">
    <property type="entry name" value="Phosphoglycerate mutase-like"/>
    <property type="match status" value="1"/>
</dbReference>
<proteinExistence type="predicted"/>
<dbReference type="InterPro" id="IPR029033">
    <property type="entry name" value="His_PPase_superfam"/>
</dbReference>
<organism evidence="1 2">
    <name type="scientific">Tetradesmus obliquus</name>
    <name type="common">Green alga</name>
    <name type="synonym">Acutodesmus obliquus</name>
    <dbReference type="NCBI Taxonomy" id="3088"/>
    <lineage>
        <taxon>Eukaryota</taxon>
        <taxon>Viridiplantae</taxon>
        <taxon>Chlorophyta</taxon>
        <taxon>core chlorophytes</taxon>
        <taxon>Chlorophyceae</taxon>
        <taxon>CS clade</taxon>
        <taxon>Sphaeropleales</taxon>
        <taxon>Scenedesmaceae</taxon>
        <taxon>Tetradesmus</taxon>
    </lineage>
</organism>
<evidence type="ECO:0008006" key="3">
    <source>
        <dbReference type="Google" id="ProtNLM"/>
    </source>
</evidence>
<evidence type="ECO:0000313" key="2">
    <source>
        <dbReference type="Proteomes" id="UP001244341"/>
    </source>
</evidence>
<keyword evidence="2" id="KW-1185">Reference proteome</keyword>
<protein>
    <recommendedName>
        <fullName evidence="3">Phosphoglycerate mutase-like protein</fullName>
    </recommendedName>
</protein>
<name>A0ABY8TP52_TETOB</name>
<evidence type="ECO:0000313" key="1">
    <source>
        <dbReference type="EMBL" id="WIA10897.1"/>
    </source>
</evidence>
<reference evidence="1 2" key="1">
    <citation type="submission" date="2023-05" db="EMBL/GenBank/DDBJ databases">
        <title>A 100% complete, gapless, phased diploid assembly of the Scenedesmus obliquus UTEX 3031 genome.</title>
        <authorList>
            <person name="Biondi T.C."/>
            <person name="Hanschen E.R."/>
            <person name="Kwon T."/>
            <person name="Eng W."/>
            <person name="Kruse C.P.S."/>
            <person name="Koehler S.I."/>
            <person name="Kunde Y."/>
            <person name="Gleasner C.D."/>
            <person name="You Mak K.T."/>
            <person name="Polle J."/>
            <person name="Hovde B.T."/>
            <person name="Starkenburg S.R."/>
        </authorList>
    </citation>
    <scope>NUCLEOTIDE SEQUENCE [LARGE SCALE GENOMIC DNA]</scope>
    <source>
        <strain evidence="1 2">DOE0152z</strain>
    </source>
</reference>
<accession>A0ABY8TP52</accession>
<sequence length="536" mass="59514">MTASRLVVLLRHSVRQGSSSFDDPLDAVAGKQGAEVAADALLWGVLLQAPMPVRGRPFMIITSPLERCIDTSLGVLHKLLAAGFKVEGMRIANCLAEESYNMLKLAGRQPDALVTDLLPMHQVLRRTAERNTLLGSLGLDYVHDGAGDYKVHSLELPNTDRHGACPRMLGCVDWCKAKYPDHNLLFVGHLHLVASQLMRWKRDVWDRLGFATFVAWQEGEGRRWHWPGIPKSPNARGIQHPRSFKSVKACCYPATAARDEFALLVQADDPSAAGASTYAGLCMQQHDDDGGLLELVMAHDASQVATSPGVKQLISAALDEMESDPVCIPGVQKMAPGMVAWARLMVHDESEWAAVKQRRTQRLREFCHKHLYEVDERGEPQQPQQQQPPSDDTAVSKMYVFLYQGLWSEQLHHEVVTQYHQQGGIPDTAALEDAVEADRASTWVTAAKCKRRKQQQATMAAMLTTGAPDRGILGFLWRHPECRAQGVITQAVKHHKYSETFGRTMEEGWLAAFANWQPGNDGEMSEEDEHEGVLGL</sequence>
<dbReference type="EMBL" id="CP126209">
    <property type="protein sequence ID" value="WIA10897.1"/>
    <property type="molecule type" value="Genomic_DNA"/>
</dbReference>